<dbReference type="PROSITE" id="PS51188">
    <property type="entry name" value="ZF_CR"/>
    <property type="match status" value="1"/>
</dbReference>
<evidence type="ECO:0000259" key="7">
    <source>
        <dbReference type="PROSITE" id="PS50076"/>
    </source>
</evidence>
<dbReference type="GO" id="GO:0008270">
    <property type="term" value="F:zinc ion binding"/>
    <property type="evidence" value="ECO:0007669"/>
    <property type="project" value="UniProtKB-KW"/>
</dbReference>
<keyword evidence="4 6" id="KW-0862">Zinc</keyword>
<dbReference type="Proteomes" id="UP000244066">
    <property type="component" value="Unassembled WGS sequence"/>
</dbReference>
<keyword evidence="3 6" id="KW-0863">Zinc-finger</keyword>
<reference evidence="9 10" key="1">
    <citation type="submission" date="2017-04" db="EMBL/GenBank/DDBJ databases">
        <title>Draft Aigarchaeota genome from a New Zealand hot spring.</title>
        <authorList>
            <person name="Reysenbach A.-L."/>
            <person name="Donaho J.A."/>
            <person name="Gerhart J."/>
            <person name="Kelley J.F."/>
            <person name="Kouba K."/>
            <person name="Podar M."/>
            <person name="Stott M."/>
        </authorList>
    </citation>
    <scope>NUCLEOTIDE SEQUENCE [LARGE SCALE GENOMIC DNA]</scope>
    <source>
        <strain evidence="9">NZ13_MG1</strain>
    </source>
</reference>
<dbReference type="GO" id="GO:0042026">
    <property type="term" value="P:protein refolding"/>
    <property type="evidence" value="ECO:0007669"/>
    <property type="project" value="TreeGrafter"/>
</dbReference>
<protein>
    <submittedName>
        <fullName evidence="9">Molecular chaperone DnaJ</fullName>
    </submittedName>
</protein>
<dbReference type="InterPro" id="IPR012724">
    <property type="entry name" value="DnaJ"/>
</dbReference>
<evidence type="ECO:0000259" key="8">
    <source>
        <dbReference type="PROSITE" id="PS51188"/>
    </source>
</evidence>
<evidence type="ECO:0000256" key="4">
    <source>
        <dbReference type="ARBA" id="ARBA00022833"/>
    </source>
</evidence>
<dbReference type="PROSITE" id="PS00636">
    <property type="entry name" value="DNAJ_1"/>
    <property type="match status" value="1"/>
</dbReference>
<evidence type="ECO:0000313" key="10">
    <source>
        <dbReference type="Proteomes" id="UP000244066"/>
    </source>
</evidence>
<proteinExistence type="inferred from homology"/>
<dbReference type="FunFam" id="2.10.230.10:FF:000002">
    <property type="entry name" value="Molecular chaperone DnaJ"/>
    <property type="match status" value="1"/>
</dbReference>
<dbReference type="SUPFAM" id="SSF46565">
    <property type="entry name" value="Chaperone J-domain"/>
    <property type="match status" value="1"/>
</dbReference>
<dbReference type="InterPro" id="IPR002939">
    <property type="entry name" value="DnaJ_C"/>
</dbReference>
<organism evidence="9 10">
    <name type="scientific">Candidatus Terraquivivens tikiterensis</name>
    <dbReference type="NCBI Taxonomy" id="1980982"/>
    <lineage>
        <taxon>Archaea</taxon>
        <taxon>Nitrososphaerota</taxon>
        <taxon>Candidatus Wolframiiraptoraceae</taxon>
        <taxon>Candidatus Terraquivivens</taxon>
    </lineage>
</organism>
<dbReference type="Gene3D" id="2.60.260.20">
    <property type="entry name" value="Urease metallochaperone UreE, N-terminal domain"/>
    <property type="match status" value="2"/>
</dbReference>
<dbReference type="GO" id="GO:0005524">
    <property type="term" value="F:ATP binding"/>
    <property type="evidence" value="ECO:0007669"/>
    <property type="project" value="InterPro"/>
</dbReference>
<keyword evidence="1 6" id="KW-0479">Metal-binding</keyword>
<name>A0A2R7Y9B2_9ARCH</name>
<gene>
    <name evidence="9" type="ORF">B9J98_01665</name>
</gene>
<dbReference type="SMART" id="SM00271">
    <property type="entry name" value="DnaJ"/>
    <property type="match status" value="1"/>
</dbReference>
<dbReference type="CDD" id="cd06257">
    <property type="entry name" value="DnaJ"/>
    <property type="match status" value="1"/>
</dbReference>
<evidence type="ECO:0000313" key="9">
    <source>
        <dbReference type="EMBL" id="PUA34115.1"/>
    </source>
</evidence>
<dbReference type="NCBIfam" id="TIGR02349">
    <property type="entry name" value="DnaJ_bact"/>
    <property type="match status" value="1"/>
</dbReference>
<dbReference type="CDD" id="cd10719">
    <property type="entry name" value="DnaJ_zf"/>
    <property type="match status" value="1"/>
</dbReference>
<dbReference type="InterPro" id="IPR018253">
    <property type="entry name" value="DnaJ_domain_CS"/>
</dbReference>
<evidence type="ECO:0000256" key="3">
    <source>
        <dbReference type="ARBA" id="ARBA00022771"/>
    </source>
</evidence>
<dbReference type="CDD" id="cd10747">
    <property type="entry name" value="DnaJ_C"/>
    <property type="match status" value="1"/>
</dbReference>
<dbReference type="PANTHER" id="PTHR43096">
    <property type="entry name" value="DNAJ HOMOLOG 1, MITOCHONDRIAL-RELATED"/>
    <property type="match status" value="1"/>
</dbReference>
<dbReference type="InterPro" id="IPR008971">
    <property type="entry name" value="HSP40/DnaJ_pept-bd"/>
</dbReference>
<feature type="domain" description="J" evidence="7">
    <location>
        <begin position="8"/>
        <end position="72"/>
    </location>
</feature>
<sequence length="369" mass="40924">MSNVGKKDYYEILGVPRNATKEEIKRAYRRLALQYHPDRNKSPDAEEKFKEISEAYAVLSDDEKRRIYDMYGHEGLSGAYTHEDIFRTSTFDFDEIFRDLGFDLDSIFERFFGVRRGPPKGRDVIMNLEITLEEAFNGAEKLVSVPVSEVCSACGGSGAAPGGLKVCRACGGTGQKVDRRQTPFGFFTSVTTCPACGGSGKFIEKKCPTCKGSGYVSTVKNISVRVPRGADDDLVLRVPGMGERYSGGQPGDLLLVVKLKPHKVFTRKGDDLYMDLPVSVSELVLGTKVTVPTLDGKVDVSIPGGTPPGHIITIKGRGMPSMKGGRGDLRIRLKVVMPKKLSHEHKRLYEQLYSLERYLVEEERRALRD</sequence>
<evidence type="ECO:0000256" key="6">
    <source>
        <dbReference type="PROSITE-ProRule" id="PRU00546"/>
    </source>
</evidence>
<dbReference type="FunFam" id="2.60.260.20:FF:000013">
    <property type="entry name" value="DnaJ subfamily B member 11"/>
    <property type="match status" value="1"/>
</dbReference>
<dbReference type="Gene3D" id="2.10.230.10">
    <property type="entry name" value="Heat shock protein DnaJ, cysteine-rich domain"/>
    <property type="match status" value="1"/>
</dbReference>
<dbReference type="NCBIfam" id="NF008035">
    <property type="entry name" value="PRK10767.1"/>
    <property type="match status" value="1"/>
</dbReference>
<dbReference type="GO" id="GO:0005737">
    <property type="term" value="C:cytoplasm"/>
    <property type="evidence" value="ECO:0007669"/>
    <property type="project" value="TreeGrafter"/>
</dbReference>
<dbReference type="HAMAP" id="MF_01152">
    <property type="entry name" value="DnaJ"/>
    <property type="match status" value="1"/>
</dbReference>
<dbReference type="Pfam" id="PF00226">
    <property type="entry name" value="DnaJ"/>
    <property type="match status" value="1"/>
</dbReference>
<accession>A0A2R7Y9B2</accession>
<evidence type="ECO:0000256" key="5">
    <source>
        <dbReference type="ARBA" id="ARBA00023186"/>
    </source>
</evidence>
<dbReference type="InterPro" id="IPR001623">
    <property type="entry name" value="DnaJ_domain"/>
</dbReference>
<dbReference type="AlphaFoldDB" id="A0A2R7Y9B2"/>
<comment type="caution">
    <text evidence="9">The sequence shown here is derived from an EMBL/GenBank/DDBJ whole genome shotgun (WGS) entry which is preliminary data.</text>
</comment>
<feature type="domain" description="CR-type" evidence="8">
    <location>
        <begin position="138"/>
        <end position="219"/>
    </location>
</feature>
<dbReference type="PRINTS" id="PR00625">
    <property type="entry name" value="JDOMAIN"/>
</dbReference>
<dbReference type="InterPro" id="IPR036869">
    <property type="entry name" value="J_dom_sf"/>
</dbReference>
<dbReference type="Gene3D" id="1.10.287.110">
    <property type="entry name" value="DnaJ domain"/>
    <property type="match status" value="1"/>
</dbReference>
<dbReference type="FunFam" id="1.10.287.110:FF:000034">
    <property type="entry name" value="Chaperone protein DnaJ"/>
    <property type="match status" value="1"/>
</dbReference>
<dbReference type="GO" id="GO:0009408">
    <property type="term" value="P:response to heat"/>
    <property type="evidence" value="ECO:0007669"/>
    <property type="project" value="InterPro"/>
</dbReference>
<dbReference type="Pfam" id="PF01556">
    <property type="entry name" value="DnaJ_C"/>
    <property type="match status" value="1"/>
</dbReference>
<dbReference type="Pfam" id="PF00684">
    <property type="entry name" value="DnaJ_CXXCXGXG"/>
    <property type="match status" value="1"/>
</dbReference>
<dbReference type="InterPro" id="IPR036410">
    <property type="entry name" value="HSP_DnaJ_Cys-rich_dom_sf"/>
</dbReference>
<dbReference type="SUPFAM" id="SSF49493">
    <property type="entry name" value="HSP40/DnaJ peptide-binding domain"/>
    <property type="match status" value="2"/>
</dbReference>
<keyword evidence="5" id="KW-0143">Chaperone</keyword>
<dbReference type="PROSITE" id="PS50076">
    <property type="entry name" value="DNAJ_2"/>
    <property type="match status" value="1"/>
</dbReference>
<feature type="zinc finger region" description="CR-type" evidence="6">
    <location>
        <begin position="138"/>
        <end position="219"/>
    </location>
</feature>
<keyword evidence="2" id="KW-0677">Repeat</keyword>
<dbReference type="GO" id="GO:0051082">
    <property type="term" value="F:unfolded protein binding"/>
    <property type="evidence" value="ECO:0007669"/>
    <property type="project" value="InterPro"/>
</dbReference>
<dbReference type="InterPro" id="IPR001305">
    <property type="entry name" value="HSP_DnaJ_Cys-rich_dom"/>
</dbReference>
<dbReference type="SUPFAM" id="SSF57938">
    <property type="entry name" value="DnaJ/Hsp40 cysteine-rich domain"/>
    <property type="match status" value="1"/>
</dbReference>
<dbReference type="GO" id="GO:0031072">
    <property type="term" value="F:heat shock protein binding"/>
    <property type="evidence" value="ECO:0007669"/>
    <property type="project" value="InterPro"/>
</dbReference>
<evidence type="ECO:0000256" key="2">
    <source>
        <dbReference type="ARBA" id="ARBA00022737"/>
    </source>
</evidence>
<dbReference type="PANTHER" id="PTHR43096:SF52">
    <property type="entry name" value="DNAJ HOMOLOG 1, MITOCHONDRIAL-RELATED"/>
    <property type="match status" value="1"/>
</dbReference>
<evidence type="ECO:0000256" key="1">
    <source>
        <dbReference type="ARBA" id="ARBA00022723"/>
    </source>
</evidence>
<dbReference type="EMBL" id="NDWU01000003">
    <property type="protein sequence ID" value="PUA34115.1"/>
    <property type="molecule type" value="Genomic_DNA"/>
</dbReference>